<reference evidence="1 2" key="1">
    <citation type="submission" date="2016-05" db="EMBL/GenBank/DDBJ databases">
        <title>Non-Contiguous Finished Genome Sequence of Streptomyces parvulus 2297 Integrated Site-Specifically with Actinophage R4.</title>
        <authorList>
            <person name="Nishizawa T."/>
            <person name="Miura T."/>
            <person name="Harada C."/>
            <person name="Guo Y."/>
            <person name="Narisawa K."/>
            <person name="Ohta H."/>
            <person name="Takahashi H."/>
            <person name="Shirai M."/>
        </authorList>
    </citation>
    <scope>NUCLEOTIDE SEQUENCE [LARGE SCALE GENOMIC DNA]</scope>
    <source>
        <strain evidence="1 2">2297</strain>
        <plasmid evidence="2">pspa1</plasmid>
    </source>
</reference>
<keyword evidence="1" id="KW-0614">Plasmid</keyword>
<organism evidence="1 2">
    <name type="scientific">Streptomyces parvulus</name>
    <dbReference type="NCBI Taxonomy" id="146923"/>
    <lineage>
        <taxon>Bacteria</taxon>
        <taxon>Bacillati</taxon>
        <taxon>Actinomycetota</taxon>
        <taxon>Actinomycetes</taxon>
        <taxon>Kitasatosporales</taxon>
        <taxon>Streptomycetaceae</taxon>
        <taxon>Streptomyces</taxon>
    </lineage>
</organism>
<dbReference type="SUPFAM" id="SSF46785">
    <property type="entry name" value="Winged helix' DNA-binding domain"/>
    <property type="match status" value="1"/>
</dbReference>
<dbReference type="Pfam" id="PF01638">
    <property type="entry name" value="HxlR"/>
    <property type="match status" value="1"/>
</dbReference>
<accession>A0A191VAI3</accession>
<evidence type="ECO:0000313" key="1">
    <source>
        <dbReference type="EMBL" id="ANJ12036.1"/>
    </source>
</evidence>
<dbReference type="PROSITE" id="PS51118">
    <property type="entry name" value="HTH_HXLR"/>
    <property type="match status" value="1"/>
</dbReference>
<dbReference type="EMBL" id="CP015867">
    <property type="protein sequence ID" value="ANJ12036.1"/>
    <property type="molecule type" value="Genomic_DNA"/>
</dbReference>
<dbReference type="PANTHER" id="PTHR33204:SF18">
    <property type="entry name" value="TRANSCRIPTIONAL REGULATORY PROTEIN"/>
    <property type="match status" value="1"/>
</dbReference>
<dbReference type="PANTHER" id="PTHR33204">
    <property type="entry name" value="TRANSCRIPTIONAL REGULATOR, MARR FAMILY"/>
    <property type="match status" value="1"/>
</dbReference>
<evidence type="ECO:0000313" key="2">
    <source>
        <dbReference type="Proteomes" id="UP000078468"/>
    </source>
</evidence>
<dbReference type="RefSeq" id="WP_064732365.1">
    <property type="nucleotide sequence ID" value="NZ_BMRX01000027.1"/>
</dbReference>
<dbReference type="InterPro" id="IPR002577">
    <property type="entry name" value="HTH_HxlR"/>
</dbReference>
<dbReference type="Proteomes" id="UP000078468">
    <property type="component" value="Plasmid pspa1"/>
</dbReference>
<sequence length="161" mass="17274">MSTKSHVSATGDTRCSIGRALEIVGDRWNLLILREALNGETRFSEFKARLQVASDVLTQRLTALVEGGVLEKRPYREAGARSRMAYHLTASGRDLVVVFGALQQWGDHHCPHPDGPLVRRGSRTSGGALRVAFVDDGGTETPLEDVDLGAPAGADATRPVG</sequence>
<dbReference type="GeneID" id="91309862"/>
<name>A0A191VAI3_9ACTN</name>
<gene>
    <name evidence="1" type="ORF">Spa2297_33680</name>
</gene>
<dbReference type="AlphaFoldDB" id="A0A191VAI3"/>
<dbReference type="Gene3D" id="1.10.10.10">
    <property type="entry name" value="Winged helix-like DNA-binding domain superfamily/Winged helix DNA-binding domain"/>
    <property type="match status" value="1"/>
</dbReference>
<proteinExistence type="predicted"/>
<geneLocation type="plasmid" evidence="2">
    <name>pspa1</name>
</geneLocation>
<dbReference type="InterPro" id="IPR036390">
    <property type="entry name" value="WH_DNA-bd_sf"/>
</dbReference>
<dbReference type="KEGG" id="spav:Spa2297_33680"/>
<protein>
    <submittedName>
        <fullName evidence="1">Uncharacterized protein</fullName>
    </submittedName>
</protein>
<dbReference type="InterPro" id="IPR036388">
    <property type="entry name" value="WH-like_DNA-bd_sf"/>
</dbReference>